<reference evidence="1" key="1">
    <citation type="submission" date="2022-06" db="EMBL/GenBank/DDBJ databases">
        <title>Phylogenomic reconstructions and comparative analyses of Kickxellomycotina fungi.</title>
        <authorList>
            <person name="Reynolds N.K."/>
            <person name="Stajich J.E."/>
            <person name="Barry K."/>
            <person name="Grigoriev I.V."/>
            <person name="Crous P."/>
            <person name="Smith M.E."/>
        </authorList>
    </citation>
    <scope>NUCLEOTIDE SEQUENCE</scope>
    <source>
        <strain evidence="1">RSA 2271</strain>
    </source>
</reference>
<name>A0ACC1HG25_9FUNG</name>
<evidence type="ECO:0000313" key="2">
    <source>
        <dbReference type="Proteomes" id="UP001145114"/>
    </source>
</evidence>
<sequence length="99" mass="11209">MFVIGNCRVLYMASRNPLLQSTPRRVYCWFSVINQASYVTTITGLTLVLFGMFDAIPGVMDTDAYIDFSWYTALYGVYFGLLSRDLVFICSEWMASSVG</sequence>
<protein>
    <submittedName>
        <fullName evidence="1">Uncharacterized protein</fullName>
    </submittedName>
</protein>
<proteinExistence type="predicted"/>
<organism evidence="1 2">
    <name type="scientific">Spiromyces aspiralis</name>
    <dbReference type="NCBI Taxonomy" id="68401"/>
    <lineage>
        <taxon>Eukaryota</taxon>
        <taxon>Fungi</taxon>
        <taxon>Fungi incertae sedis</taxon>
        <taxon>Zoopagomycota</taxon>
        <taxon>Kickxellomycotina</taxon>
        <taxon>Kickxellomycetes</taxon>
        <taxon>Kickxellales</taxon>
        <taxon>Kickxellaceae</taxon>
        <taxon>Spiromyces</taxon>
    </lineage>
</organism>
<dbReference type="Proteomes" id="UP001145114">
    <property type="component" value="Unassembled WGS sequence"/>
</dbReference>
<accession>A0ACC1HG25</accession>
<feature type="non-terminal residue" evidence="1">
    <location>
        <position position="99"/>
    </location>
</feature>
<dbReference type="EMBL" id="JAMZIH010007671">
    <property type="protein sequence ID" value="KAJ1672894.1"/>
    <property type="molecule type" value="Genomic_DNA"/>
</dbReference>
<gene>
    <name evidence="1" type="ORF">EV182_006278</name>
</gene>
<keyword evidence="2" id="KW-1185">Reference proteome</keyword>
<evidence type="ECO:0000313" key="1">
    <source>
        <dbReference type="EMBL" id="KAJ1672894.1"/>
    </source>
</evidence>
<comment type="caution">
    <text evidence="1">The sequence shown here is derived from an EMBL/GenBank/DDBJ whole genome shotgun (WGS) entry which is preliminary data.</text>
</comment>